<comment type="caution">
    <text evidence="1">The sequence shown here is derived from an EMBL/GenBank/DDBJ whole genome shotgun (WGS) entry which is preliminary data.</text>
</comment>
<proteinExistence type="predicted"/>
<name>A0A060QGN6_9PROT</name>
<evidence type="ECO:0000313" key="1">
    <source>
        <dbReference type="EMBL" id="CDG38431.1"/>
    </source>
</evidence>
<gene>
    <name evidence="1" type="ORF">ASAP_0386</name>
</gene>
<protein>
    <submittedName>
        <fullName evidence="1">Uncharacterized protein</fullName>
    </submittedName>
</protein>
<dbReference type="EMBL" id="CBLX010000003">
    <property type="protein sequence ID" value="CDG38431.1"/>
    <property type="molecule type" value="Genomic_DNA"/>
</dbReference>
<reference evidence="1 2" key="1">
    <citation type="journal article" date="2014" name="Genome Biol. Evol.">
        <title>Acetic acid bacteria genomes reveal functional traits for adaptation to life in insect guts.</title>
        <authorList>
            <person name="Chouaia B."/>
            <person name="Gaiarsa S."/>
            <person name="Crotti E."/>
            <person name="Comandatore F."/>
            <person name="Degli Esposti M."/>
            <person name="Ricci I."/>
            <person name="Alma A."/>
            <person name="Favia G."/>
            <person name="Bandi C."/>
            <person name="Daffonchio D."/>
        </authorList>
    </citation>
    <scope>NUCLEOTIDE SEQUENCE [LARGE SCALE GENOMIC DNA]</scope>
    <source>
        <strain evidence="1 2">SF2.1</strain>
    </source>
</reference>
<dbReference type="AlphaFoldDB" id="A0A060QGN6"/>
<dbReference type="RefSeq" id="WP_023978572.1">
    <property type="nucleotide sequence ID" value="NZ_CBLX010000003.1"/>
</dbReference>
<organism evidence="1 2">
    <name type="scientific">Asaia bogorensis</name>
    <dbReference type="NCBI Taxonomy" id="91915"/>
    <lineage>
        <taxon>Bacteria</taxon>
        <taxon>Pseudomonadati</taxon>
        <taxon>Pseudomonadota</taxon>
        <taxon>Alphaproteobacteria</taxon>
        <taxon>Acetobacterales</taxon>
        <taxon>Acetobacteraceae</taxon>
        <taxon>Asaia</taxon>
    </lineage>
</organism>
<reference evidence="1 2" key="2">
    <citation type="journal article" date="2014" name="PLoS ONE">
        <title>Evolution of mitochondria reconstructed from the energy metabolism of living bacteria.</title>
        <authorList>
            <person name="Degli Esposti M."/>
            <person name="Chouaia B."/>
            <person name="Comandatore F."/>
            <person name="Crotti E."/>
            <person name="Sassera D."/>
            <person name="Lievens P.M."/>
            <person name="Daffonchio D."/>
            <person name="Bandi C."/>
        </authorList>
    </citation>
    <scope>NUCLEOTIDE SEQUENCE [LARGE SCALE GENOMIC DNA]</scope>
    <source>
        <strain evidence="1 2">SF2.1</strain>
    </source>
</reference>
<accession>A0A060QGN6</accession>
<sequence>MKEFALDPATLPEADILGLAQTGQLLRAERQTSENGIPAFISREDWDRTQARFGACGRDSGDLLTALEKAVQRLMGHAAETLATREAGVVSAILSARTDLFDDGGSTYLSFLRDATHPVACVIIGSRPWLTTEGA</sequence>
<dbReference type="Proteomes" id="UP000027583">
    <property type="component" value="Unassembled WGS sequence"/>
</dbReference>
<evidence type="ECO:0000313" key="2">
    <source>
        <dbReference type="Proteomes" id="UP000027583"/>
    </source>
</evidence>